<dbReference type="InterPro" id="IPR056813">
    <property type="entry name" value="GIL1_IRKI_C"/>
</dbReference>
<protein>
    <recommendedName>
        <fullName evidence="5">DUF641 domain-containing protein</fullName>
    </recommendedName>
</protein>
<dbReference type="GO" id="GO:0009959">
    <property type="term" value="P:negative gravitropism"/>
    <property type="evidence" value="ECO:0007669"/>
    <property type="project" value="InterPro"/>
</dbReference>
<evidence type="ECO:0000313" key="3">
    <source>
        <dbReference type="EMBL" id="KAG6485145.1"/>
    </source>
</evidence>
<accession>A0A8J5FDU4</accession>
<dbReference type="AlphaFoldDB" id="A0A8J5FDU4"/>
<evidence type="ECO:0000313" key="4">
    <source>
        <dbReference type="Proteomes" id="UP000734854"/>
    </source>
</evidence>
<dbReference type="Pfam" id="PF24994">
    <property type="entry name" value="GIL1_IRKI_C"/>
    <property type="match status" value="1"/>
</dbReference>
<proteinExistence type="predicted"/>
<dbReference type="OrthoDB" id="1915848at2759"/>
<name>A0A8J5FDU4_ZINOF</name>
<dbReference type="InterPro" id="IPR006943">
    <property type="entry name" value="DUF641_pln"/>
</dbReference>
<dbReference type="Proteomes" id="UP000734854">
    <property type="component" value="Unassembled WGS sequence"/>
</dbReference>
<dbReference type="PANTHER" id="PTHR31161">
    <property type="entry name" value="PROTEIN GRAVITROPIC IN THE LIGHT 1"/>
    <property type="match status" value="1"/>
</dbReference>
<gene>
    <name evidence="3" type="ORF">ZIOFF_053674</name>
</gene>
<dbReference type="Pfam" id="PF04859">
    <property type="entry name" value="DUF641"/>
    <property type="match status" value="1"/>
</dbReference>
<reference evidence="3 4" key="1">
    <citation type="submission" date="2020-08" db="EMBL/GenBank/DDBJ databases">
        <title>Plant Genome Project.</title>
        <authorList>
            <person name="Zhang R.-G."/>
        </authorList>
    </citation>
    <scope>NUCLEOTIDE SEQUENCE [LARGE SCALE GENOMIC DNA]</scope>
    <source>
        <tissue evidence="3">Rhizome</tissue>
    </source>
</reference>
<evidence type="ECO:0000259" key="1">
    <source>
        <dbReference type="Pfam" id="PF04859"/>
    </source>
</evidence>
<keyword evidence="4" id="KW-1185">Reference proteome</keyword>
<evidence type="ECO:0008006" key="5">
    <source>
        <dbReference type="Google" id="ProtNLM"/>
    </source>
</evidence>
<organism evidence="3 4">
    <name type="scientific">Zingiber officinale</name>
    <name type="common">Ginger</name>
    <name type="synonym">Amomum zingiber</name>
    <dbReference type="NCBI Taxonomy" id="94328"/>
    <lineage>
        <taxon>Eukaryota</taxon>
        <taxon>Viridiplantae</taxon>
        <taxon>Streptophyta</taxon>
        <taxon>Embryophyta</taxon>
        <taxon>Tracheophyta</taxon>
        <taxon>Spermatophyta</taxon>
        <taxon>Magnoliopsida</taxon>
        <taxon>Liliopsida</taxon>
        <taxon>Zingiberales</taxon>
        <taxon>Zingiberaceae</taxon>
        <taxon>Zingiber</taxon>
    </lineage>
</organism>
<dbReference type="GO" id="GO:0009639">
    <property type="term" value="P:response to red or far red light"/>
    <property type="evidence" value="ECO:0007669"/>
    <property type="project" value="InterPro"/>
</dbReference>
<comment type="caution">
    <text evidence="3">The sequence shown here is derived from an EMBL/GenBank/DDBJ whole genome shotgun (WGS) entry which is preliminary data.</text>
</comment>
<evidence type="ECO:0000259" key="2">
    <source>
        <dbReference type="Pfam" id="PF24994"/>
    </source>
</evidence>
<feature type="domain" description="GIL1/IRKI C-terminal" evidence="2">
    <location>
        <begin position="482"/>
        <end position="531"/>
    </location>
</feature>
<dbReference type="EMBL" id="JACMSC010000015">
    <property type="protein sequence ID" value="KAG6485145.1"/>
    <property type="molecule type" value="Genomic_DNA"/>
</dbReference>
<feature type="domain" description="DUF641" evidence="1">
    <location>
        <begin position="153"/>
        <end position="278"/>
    </location>
</feature>
<dbReference type="InterPro" id="IPR040225">
    <property type="entry name" value="GIL1-like"/>
</dbReference>
<sequence length="539" mass="61596">MRKRLLCSIYSFHSTVLPAFLLVPSSLYPLSEVKLARIPSETQEEDGVSLKYSSLGSPLSLFPSSPVVPGESTGIGMESYRSEPWTFNKILHLRGPSASSAGCAYSTLDEDADSIHKIKLYQNFRGKSILALDNGFCKYKHEKQQESLFLKEKDAMESLLANLFASISAVKAFYAQLQLAQSPYNPDMIQSSDLAIVAEFKRVSELKQTYYNNHLVIPHLACDPNRVVAAQIKEKHNLIKTYRITIDKLKADLKLKDSERFSLQAELLEVEKKNRALDLKLHPGRSISALVDLHPSGLNPTHFLAILRCTYKSIRTFVKLMENEMESVGWDLNAAATTIQPDVFRWKKPDHRIFAYESYVGSKMFSNFHLKNFNLVALEDRLQWSSQEFFQEFSQLRYVEQIKKLSQHSAIASFFRSKYLELVHPKMEESFFGNLDHRRAMLSSGRGFPNSAFFSHFVKMARRVWLLHSLFFSFEQESDRHIFQVQRGNRFSEVYMESVVDNNDGHRPTSVGFTVVPGFKVCSMLIQCKVFLSPADPCS</sequence>